<evidence type="ECO:0000256" key="4">
    <source>
        <dbReference type="ARBA" id="ARBA00022840"/>
    </source>
</evidence>
<dbReference type="Proteomes" id="UP000214688">
    <property type="component" value="Chromosome"/>
</dbReference>
<dbReference type="CDD" id="cd03255">
    <property type="entry name" value="ABC_MJ0796_LolCDE_FtsE"/>
    <property type="match status" value="1"/>
</dbReference>
<dbReference type="EMBL" id="CP022657">
    <property type="protein sequence ID" value="ASS74306.1"/>
    <property type="molecule type" value="Genomic_DNA"/>
</dbReference>
<dbReference type="PROSITE" id="PS50893">
    <property type="entry name" value="ABC_TRANSPORTER_2"/>
    <property type="match status" value="1"/>
</dbReference>
<dbReference type="Gene3D" id="3.40.50.300">
    <property type="entry name" value="P-loop containing nucleotide triphosphate hydrolases"/>
    <property type="match status" value="1"/>
</dbReference>
<name>A0A223CYR6_9BACL</name>
<dbReference type="GO" id="GO:0005524">
    <property type="term" value="F:ATP binding"/>
    <property type="evidence" value="ECO:0007669"/>
    <property type="project" value="UniProtKB-KW"/>
</dbReference>
<keyword evidence="4 6" id="KW-0067">ATP-binding</keyword>
<dbReference type="FunFam" id="3.40.50.300:FF:000032">
    <property type="entry name" value="Export ABC transporter ATP-binding protein"/>
    <property type="match status" value="1"/>
</dbReference>
<dbReference type="GO" id="GO:0022857">
    <property type="term" value="F:transmembrane transporter activity"/>
    <property type="evidence" value="ECO:0007669"/>
    <property type="project" value="UniProtKB-ARBA"/>
</dbReference>
<dbReference type="SUPFAM" id="SSF52540">
    <property type="entry name" value="P-loop containing nucleoside triphosphate hydrolases"/>
    <property type="match status" value="1"/>
</dbReference>
<dbReference type="GO" id="GO:0098796">
    <property type="term" value="C:membrane protein complex"/>
    <property type="evidence" value="ECO:0007669"/>
    <property type="project" value="UniProtKB-ARBA"/>
</dbReference>
<comment type="similarity">
    <text evidence="1">Belongs to the ABC transporter superfamily.</text>
</comment>
<feature type="domain" description="ABC transporter" evidence="5">
    <location>
        <begin position="2"/>
        <end position="233"/>
    </location>
</feature>
<evidence type="ECO:0000313" key="6">
    <source>
        <dbReference type="EMBL" id="ASS74306.1"/>
    </source>
</evidence>
<reference evidence="6 7" key="1">
    <citation type="journal article" date="2015" name="Int. J. Syst. Evol. Microbiol.">
        <title>Tumebacillus algifaecis sp. nov., isolated from decomposing algal scum.</title>
        <authorList>
            <person name="Wu Y.F."/>
            <person name="Zhang B."/>
            <person name="Xing P."/>
            <person name="Wu Q.L."/>
            <person name="Liu S.J."/>
        </authorList>
    </citation>
    <scope>NUCLEOTIDE SEQUENCE [LARGE SCALE GENOMIC DNA]</scope>
    <source>
        <strain evidence="6 7">THMBR28</strain>
    </source>
</reference>
<evidence type="ECO:0000259" key="5">
    <source>
        <dbReference type="PROSITE" id="PS50893"/>
    </source>
</evidence>
<dbReference type="SMART" id="SM00382">
    <property type="entry name" value="AAA"/>
    <property type="match status" value="1"/>
</dbReference>
<dbReference type="InterPro" id="IPR003439">
    <property type="entry name" value="ABC_transporter-like_ATP-bd"/>
</dbReference>
<dbReference type="PANTHER" id="PTHR42798:SF2">
    <property type="entry name" value="ABC TRANSPORTER ATP-BINDING PROTEIN MG467-RELATED"/>
    <property type="match status" value="1"/>
</dbReference>
<dbReference type="PANTHER" id="PTHR42798">
    <property type="entry name" value="LIPOPROTEIN-RELEASING SYSTEM ATP-BINDING PROTEIN LOLD"/>
    <property type="match status" value="1"/>
</dbReference>
<dbReference type="GO" id="GO:0016887">
    <property type="term" value="F:ATP hydrolysis activity"/>
    <property type="evidence" value="ECO:0007669"/>
    <property type="project" value="InterPro"/>
</dbReference>
<evidence type="ECO:0000256" key="1">
    <source>
        <dbReference type="ARBA" id="ARBA00005417"/>
    </source>
</evidence>
<dbReference type="AlphaFoldDB" id="A0A223CYR6"/>
<organism evidence="6 7">
    <name type="scientific">Tumebacillus algifaecis</name>
    <dbReference type="NCBI Taxonomy" id="1214604"/>
    <lineage>
        <taxon>Bacteria</taxon>
        <taxon>Bacillati</taxon>
        <taxon>Bacillota</taxon>
        <taxon>Bacilli</taxon>
        <taxon>Bacillales</taxon>
        <taxon>Alicyclobacillaceae</taxon>
        <taxon>Tumebacillus</taxon>
    </lineage>
</organism>
<proteinExistence type="inferred from homology"/>
<keyword evidence="7" id="KW-1185">Reference proteome</keyword>
<dbReference type="RefSeq" id="WP_094235560.1">
    <property type="nucleotide sequence ID" value="NZ_CP022657.1"/>
</dbReference>
<dbReference type="InterPro" id="IPR003593">
    <property type="entry name" value="AAA+_ATPase"/>
</dbReference>
<evidence type="ECO:0000313" key="7">
    <source>
        <dbReference type="Proteomes" id="UP000214688"/>
    </source>
</evidence>
<evidence type="ECO:0000256" key="2">
    <source>
        <dbReference type="ARBA" id="ARBA00022448"/>
    </source>
</evidence>
<dbReference type="InterPro" id="IPR017911">
    <property type="entry name" value="MacB-like_ATP-bd"/>
</dbReference>
<accession>A0A223CYR6</accession>
<keyword evidence="3" id="KW-0547">Nucleotide-binding</keyword>
<gene>
    <name evidence="6" type="ORF">CIG75_04430</name>
</gene>
<keyword evidence="2" id="KW-0813">Transport</keyword>
<dbReference type="KEGG" id="tab:CIG75_04430"/>
<dbReference type="OrthoDB" id="9791546at2"/>
<dbReference type="Pfam" id="PF00005">
    <property type="entry name" value="ABC_tran"/>
    <property type="match status" value="1"/>
</dbReference>
<evidence type="ECO:0000256" key="3">
    <source>
        <dbReference type="ARBA" id="ARBA00022741"/>
    </source>
</evidence>
<protein>
    <submittedName>
        <fullName evidence="6">Macrolide ABC transporter ATP-binding protein</fullName>
    </submittedName>
</protein>
<dbReference type="InterPro" id="IPR027417">
    <property type="entry name" value="P-loop_NTPase"/>
</dbReference>
<sequence length="233" mass="26140">MFEVHKLWKLYGKGETQVEALRGVSLTIEPGEMIAVMGPSGCGKTTLLNCMSGIETVTSGQVLIEGQNLQAMREVQRDLYRAEQMGFVFQNYNLIPVLTAVENVELPLLTQRVPVKVARKRAEEALTRVGLHERFQHLPSELSGGQHQRVALARAIVNRPKVIWADEPTGALDRVTTELVLDLFDHLNRVDGIAFVIVTHNPEVAERAHRVIYMDSGQIVQERVTKRERSGPR</sequence>